<dbReference type="EC" id="2.6.1.-" evidence="6"/>
<evidence type="ECO:0000259" key="7">
    <source>
        <dbReference type="Pfam" id="PF00155"/>
    </source>
</evidence>
<dbReference type="InterPro" id="IPR015421">
    <property type="entry name" value="PyrdxlP-dep_Trfase_major"/>
</dbReference>
<dbReference type="RefSeq" id="WP_222317505.1">
    <property type="nucleotide sequence ID" value="NZ_CP081833.1"/>
</dbReference>
<evidence type="ECO:0000256" key="6">
    <source>
        <dbReference type="RuleBase" id="RU000481"/>
    </source>
</evidence>
<sequence length="400" mass="44115">MKLSAKAQNMSASVTLATAAKARQLKQAGHDVLNLTLGQPDFPTPLTIQSEAIRAISSGEASYYTASDGILPLKQAIQKRTKLDYGLDYDLSEIVVTDGVKFGLFALFQVLLDEGDEVLIPVPYWVSYAEQIKLAGGRPVFVEPSDEVKMKITVEELEKARTDKTKIIVLNSPSNPTGMIYSAEELRKIGEWAVLHQIIILADDIYAKLVYNQHEFTSIATLSDDIRKQTIILNGVSKSYAMTGWRIGYLLGNQSVIKAVTKLISQSVSNSAAVSQYAAVEALTGDQSAVEQMRLAFEARLNKFYPKVAALTGFEIAKPEGAFYLYPNIKECLTLCGYQSVTQWVNDLLEEEKVAVVTGEGFGSAHHIRISYASDDETLERAIQRIQAFIARKMNDTQQA</sequence>
<evidence type="ECO:0000256" key="5">
    <source>
        <dbReference type="ARBA" id="ARBA00022898"/>
    </source>
</evidence>
<gene>
    <name evidence="8" type="ORF">PML95_06575</name>
</gene>
<dbReference type="PRINTS" id="PR00753">
    <property type="entry name" value="ACCSYNTHASE"/>
</dbReference>
<dbReference type="AlphaFoldDB" id="A0AAE9XHI9"/>
<reference evidence="8" key="1">
    <citation type="submission" date="2023-01" db="EMBL/GenBank/DDBJ databases">
        <title>Oxazolidinone resistance genes in florfenicol resistant enterococci from beef cattle and veal calves at slaughter.</title>
        <authorList>
            <person name="Biggel M."/>
        </authorList>
    </citation>
    <scope>NUCLEOTIDE SEQUENCE</scope>
    <source>
        <strain evidence="8">K204-1</strain>
    </source>
</reference>
<dbReference type="Proteomes" id="UP001179600">
    <property type="component" value="Chromosome"/>
</dbReference>
<dbReference type="SUPFAM" id="SSF53383">
    <property type="entry name" value="PLP-dependent transferases"/>
    <property type="match status" value="1"/>
</dbReference>
<protein>
    <recommendedName>
        <fullName evidence="6">Aminotransferase</fullName>
        <ecNumber evidence="6">2.6.1.-</ecNumber>
    </recommendedName>
</protein>
<comment type="cofactor">
    <cofactor evidence="1 6">
        <name>pyridoxal 5'-phosphate</name>
        <dbReference type="ChEBI" id="CHEBI:597326"/>
    </cofactor>
</comment>
<evidence type="ECO:0000256" key="1">
    <source>
        <dbReference type="ARBA" id="ARBA00001933"/>
    </source>
</evidence>
<evidence type="ECO:0000256" key="4">
    <source>
        <dbReference type="ARBA" id="ARBA00022679"/>
    </source>
</evidence>
<evidence type="ECO:0000313" key="8">
    <source>
        <dbReference type="EMBL" id="WCG22065.1"/>
    </source>
</evidence>
<organism evidence="8 9">
    <name type="scientific">Vagococcus lutrae</name>
    <dbReference type="NCBI Taxonomy" id="81947"/>
    <lineage>
        <taxon>Bacteria</taxon>
        <taxon>Bacillati</taxon>
        <taxon>Bacillota</taxon>
        <taxon>Bacilli</taxon>
        <taxon>Lactobacillales</taxon>
        <taxon>Enterococcaceae</taxon>
        <taxon>Vagococcus</taxon>
    </lineage>
</organism>
<keyword evidence="3 6" id="KW-0032">Aminotransferase</keyword>
<dbReference type="InterPro" id="IPR004838">
    <property type="entry name" value="NHTrfase_class1_PyrdxlP-BS"/>
</dbReference>
<dbReference type="PROSITE" id="PS00105">
    <property type="entry name" value="AA_TRANSFER_CLASS_1"/>
    <property type="match status" value="1"/>
</dbReference>
<evidence type="ECO:0000256" key="2">
    <source>
        <dbReference type="ARBA" id="ARBA00007441"/>
    </source>
</evidence>
<comment type="similarity">
    <text evidence="2 6">Belongs to the class-I pyridoxal-phosphate-dependent aminotransferase family.</text>
</comment>
<dbReference type="CDD" id="cd00609">
    <property type="entry name" value="AAT_like"/>
    <property type="match status" value="1"/>
</dbReference>
<evidence type="ECO:0000313" key="9">
    <source>
        <dbReference type="Proteomes" id="UP001179600"/>
    </source>
</evidence>
<evidence type="ECO:0000256" key="3">
    <source>
        <dbReference type="ARBA" id="ARBA00022576"/>
    </source>
</evidence>
<dbReference type="GO" id="GO:0030170">
    <property type="term" value="F:pyridoxal phosphate binding"/>
    <property type="evidence" value="ECO:0007669"/>
    <property type="project" value="InterPro"/>
</dbReference>
<dbReference type="InterPro" id="IPR015422">
    <property type="entry name" value="PyrdxlP-dep_Trfase_small"/>
</dbReference>
<dbReference type="Pfam" id="PF00155">
    <property type="entry name" value="Aminotran_1_2"/>
    <property type="match status" value="1"/>
</dbReference>
<dbReference type="Gene3D" id="3.40.640.10">
    <property type="entry name" value="Type I PLP-dependent aspartate aminotransferase-like (Major domain)"/>
    <property type="match status" value="1"/>
</dbReference>
<dbReference type="InterPro" id="IPR004839">
    <property type="entry name" value="Aminotransferase_I/II_large"/>
</dbReference>
<dbReference type="GO" id="GO:0008483">
    <property type="term" value="F:transaminase activity"/>
    <property type="evidence" value="ECO:0007669"/>
    <property type="project" value="UniProtKB-KW"/>
</dbReference>
<accession>A0AAE9XHI9</accession>
<proteinExistence type="inferred from homology"/>
<dbReference type="InterPro" id="IPR015424">
    <property type="entry name" value="PyrdxlP-dep_Trfase"/>
</dbReference>
<dbReference type="EMBL" id="CP116507">
    <property type="protein sequence ID" value="WCG22065.1"/>
    <property type="molecule type" value="Genomic_DNA"/>
</dbReference>
<dbReference type="PANTHER" id="PTHR46383:SF1">
    <property type="entry name" value="ASPARTATE AMINOTRANSFERASE"/>
    <property type="match status" value="1"/>
</dbReference>
<name>A0AAE9XHI9_9ENTE</name>
<keyword evidence="5" id="KW-0663">Pyridoxal phosphate</keyword>
<dbReference type="GO" id="GO:0006520">
    <property type="term" value="P:amino acid metabolic process"/>
    <property type="evidence" value="ECO:0007669"/>
    <property type="project" value="InterPro"/>
</dbReference>
<keyword evidence="4 6" id="KW-0808">Transferase</keyword>
<feature type="domain" description="Aminotransferase class I/classII large" evidence="7">
    <location>
        <begin position="31"/>
        <end position="386"/>
    </location>
</feature>
<dbReference type="InterPro" id="IPR050596">
    <property type="entry name" value="AspAT/PAT-like"/>
</dbReference>
<dbReference type="Gene3D" id="3.90.1150.10">
    <property type="entry name" value="Aspartate Aminotransferase, domain 1"/>
    <property type="match status" value="1"/>
</dbReference>
<dbReference type="FunFam" id="3.40.640.10:FF:000033">
    <property type="entry name" value="Aspartate aminotransferase"/>
    <property type="match status" value="1"/>
</dbReference>
<dbReference type="PANTHER" id="PTHR46383">
    <property type="entry name" value="ASPARTATE AMINOTRANSFERASE"/>
    <property type="match status" value="1"/>
</dbReference>